<dbReference type="RefSeq" id="WP_145859311.1">
    <property type="nucleotide sequence ID" value="NZ_RPFW01000007.1"/>
</dbReference>
<dbReference type="Proteomes" id="UP000460272">
    <property type="component" value="Unassembled WGS sequence"/>
</dbReference>
<dbReference type="OrthoDB" id="4700192at2"/>
<dbReference type="AlphaFoldDB" id="A0A6P2BSB8"/>
<reference evidence="2 3" key="1">
    <citation type="submission" date="2018-11" db="EMBL/GenBank/DDBJ databases">
        <title>Trebonia kvetii gen.nov., sp.nov., a novel acidophilic actinobacterium, and proposal of the new actinobacterial family Treboniaceae fam. nov.</title>
        <authorList>
            <person name="Rapoport D."/>
            <person name="Sagova-Mareckova M."/>
            <person name="Sedlacek I."/>
            <person name="Provaznik J."/>
            <person name="Kralova S."/>
            <person name="Pavlinic D."/>
            <person name="Benes V."/>
            <person name="Kopecky J."/>
        </authorList>
    </citation>
    <scope>NUCLEOTIDE SEQUENCE [LARGE SCALE GENOMIC DNA]</scope>
    <source>
        <strain evidence="2 3">15Tr583</strain>
    </source>
</reference>
<feature type="region of interest" description="Disordered" evidence="1">
    <location>
        <begin position="371"/>
        <end position="390"/>
    </location>
</feature>
<proteinExistence type="predicted"/>
<comment type="caution">
    <text evidence="2">The sequence shown here is derived from an EMBL/GenBank/DDBJ whole genome shotgun (WGS) entry which is preliminary data.</text>
</comment>
<evidence type="ECO:0000313" key="3">
    <source>
        <dbReference type="Proteomes" id="UP000460272"/>
    </source>
</evidence>
<evidence type="ECO:0000313" key="2">
    <source>
        <dbReference type="EMBL" id="TVZ01045.1"/>
    </source>
</evidence>
<gene>
    <name evidence="2" type="ORF">EAS64_32570</name>
</gene>
<protein>
    <submittedName>
        <fullName evidence="2">Uncharacterized protein</fullName>
    </submittedName>
</protein>
<feature type="compositionally biased region" description="Low complexity" evidence="1">
    <location>
        <begin position="305"/>
        <end position="316"/>
    </location>
</feature>
<evidence type="ECO:0000256" key="1">
    <source>
        <dbReference type="SAM" id="MobiDB-lite"/>
    </source>
</evidence>
<keyword evidence="3" id="KW-1185">Reference proteome</keyword>
<feature type="region of interest" description="Disordered" evidence="1">
    <location>
        <begin position="305"/>
        <end position="339"/>
    </location>
</feature>
<sequence>MVTADELLAGPRGRLLCWAVLQVGLADDLRDLPAWPRAWEGLNGGDLSGRVDALASIVARTDLASLAASSGTVLEALGWTVDAAGYWGQPGPEDRALASDAAAEALRPVAAALAASPASRWWDTPVDLARQRYAQYLDNRPFDEPMLSGAAGRVAAWVTDTASRESALRGEPEEPLGAWSGEWWSDPALSGLPVTTRALPGLGAVRLALVEDGLGWKLARCWPLRPRAGARIYEVDGPAGWASLVARFPLEVTRSRRHDWWGATGWAGRWLIPNYQAVATEYDAVHVSVLGYLTTAGVAVPVPASSAGAPSAPSVGPTGGEASSGREAPSGSEAPSCGVAPAAGEARTLLAGWDPDATWWLTDVLAADGPPEDWAADEGGGAGWHLVGTR</sequence>
<organism evidence="2 3">
    <name type="scientific">Trebonia kvetii</name>
    <dbReference type="NCBI Taxonomy" id="2480626"/>
    <lineage>
        <taxon>Bacteria</taxon>
        <taxon>Bacillati</taxon>
        <taxon>Actinomycetota</taxon>
        <taxon>Actinomycetes</taxon>
        <taxon>Streptosporangiales</taxon>
        <taxon>Treboniaceae</taxon>
        <taxon>Trebonia</taxon>
    </lineage>
</organism>
<accession>A0A6P2BSB8</accession>
<dbReference type="EMBL" id="RPFW01000007">
    <property type="protein sequence ID" value="TVZ01045.1"/>
    <property type="molecule type" value="Genomic_DNA"/>
</dbReference>
<name>A0A6P2BSB8_9ACTN</name>